<evidence type="ECO:0000313" key="2">
    <source>
        <dbReference type="EMBL" id="PQP17967.1"/>
    </source>
</evidence>
<dbReference type="EMBL" id="PUIO01000052">
    <property type="protein sequence ID" value="PQP17967.1"/>
    <property type="molecule type" value="Genomic_DNA"/>
</dbReference>
<accession>A0A2S8IT75</accession>
<feature type="region of interest" description="Disordered" evidence="1">
    <location>
        <begin position="1"/>
        <end position="40"/>
    </location>
</feature>
<feature type="region of interest" description="Disordered" evidence="1">
    <location>
        <begin position="58"/>
        <end position="104"/>
    </location>
</feature>
<dbReference type="Proteomes" id="UP000239290">
    <property type="component" value="Unassembled WGS sequence"/>
</dbReference>
<dbReference type="AlphaFoldDB" id="A0A2S8IT75"/>
<gene>
    <name evidence="2" type="ORF">C5613_33340</name>
</gene>
<evidence type="ECO:0000313" key="3">
    <source>
        <dbReference type="Proteomes" id="UP000239290"/>
    </source>
</evidence>
<name>A0A2S8IT75_RHOOP</name>
<protein>
    <submittedName>
        <fullName evidence="2">Uncharacterized protein</fullName>
    </submittedName>
</protein>
<proteinExistence type="predicted"/>
<feature type="compositionally biased region" description="Low complexity" evidence="1">
    <location>
        <begin position="1"/>
        <end position="19"/>
    </location>
</feature>
<evidence type="ECO:0000256" key="1">
    <source>
        <dbReference type="SAM" id="MobiDB-lite"/>
    </source>
</evidence>
<organism evidence="2 3">
    <name type="scientific">Rhodococcus opacus</name>
    <name type="common">Nocardia opaca</name>
    <dbReference type="NCBI Taxonomy" id="37919"/>
    <lineage>
        <taxon>Bacteria</taxon>
        <taxon>Bacillati</taxon>
        <taxon>Actinomycetota</taxon>
        <taxon>Actinomycetes</taxon>
        <taxon>Mycobacteriales</taxon>
        <taxon>Nocardiaceae</taxon>
        <taxon>Rhodococcus</taxon>
    </lineage>
</organism>
<reference evidence="3" key="1">
    <citation type="submission" date="2018-02" db="EMBL/GenBank/DDBJ databases">
        <title>Draft genome sequencing of Rhodococcus opacus KU647198.</title>
        <authorList>
            <person name="Zheng B.-X."/>
        </authorList>
    </citation>
    <scope>NUCLEOTIDE SEQUENCE [LARGE SCALE GENOMIC DNA]</scope>
    <source>
        <strain evidence="3">04-OD7</strain>
    </source>
</reference>
<sequence>MSATSGVSQSGRSGRSSAATRRKRATASSSTASLTATDLSDVVASRSDCINDTCIAANATDSDHSNAPTGSPSRVDMTAPFPPIQKAHYHRPVRHRDQDAPGPR</sequence>
<feature type="compositionally biased region" description="Low complexity" evidence="1">
    <location>
        <begin position="26"/>
        <end position="37"/>
    </location>
</feature>
<feature type="compositionally biased region" description="Basic and acidic residues" evidence="1">
    <location>
        <begin position="95"/>
        <end position="104"/>
    </location>
</feature>
<comment type="caution">
    <text evidence="2">The sequence shown here is derived from an EMBL/GenBank/DDBJ whole genome shotgun (WGS) entry which is preliminary data.</text>
</comment>